<organism evidence="1 2">
    <name type="scientific">Emericellopsis atlantica</name>
    <dbReference type="NCBI Taxonomy" id="2614577"/>
    <lineage>
        <taxon>Eukaryota</taxon>
        <taxon>Fungi</taxon>
        <taxon>Dikarya</taxon>
        <taxon>Ascomycota</taxon>
        <taxon>Pezizomycotina</taxon>
        <taxon>Sordariomycetes</taxon>
        <taxon>Hypocreomycetidae</taxon>
        <taxon>Hypocreales</taxon>
        <taxon>Bionectriaceae</taxon>
        <taxon>Emericellopsis</taxon>
    </lineage>
</organism>
<accession>A0A9P7ZIF3</accession>
<name>A0A9P7ZIF3_9HYPO</name>
<dbReference type="EMBL" id="MU251261">
    <property type="protein sequence ID" value="KAG9252694.1"/>
    <property type="molecule type" value="Genomic_DNA"/>
</dbReference>
<reference evidence="1" key="1">
    <citation type="journal article" date="2021" name="IMA Fungus">
        <title>Genomic characterization of three marine fungi, including Emericellopsis atlantica sp. nov. with signatures of a generalist lifestyle and marine biomass degradation.</title>
        <authorList>
            <person name="Hagestad O.C."/>
            <person name="Hou L."/>
            <person name="Andersen J.H."/>
            <person name="Hansen E.H."/>
            <person name="Altermark B."/>
            <person name="Li C."/>
            <person name="Kuhnert E."/>
            <person name="Cox R.J."/>
            <person name="Crous P.W."/>
            <person name="Spatafora J.W."/>
            <person name="Lail K."/>
            <person name="Amirebrahimi M."/>
            <person name="Lipzen A."/>
            <person name="Pangilinan J."/>
            <person name="Andreopoulos W."/>
            <person name="Hayes R.D."/>
            <person name="Ng V."/>
            <person name="Grigoriev I.V."/>
            <person name="Jackson S.A."/>
            <person name="Sutton T.D.S."/>
            <person name="Dobson A.D.W."/>
            <person name="Rama T."/>
        </authorList>
    </citation>
    <scope>NUCLEOTIDE SEQUENCE</scope>
    <source>
        <strain evidence="1">TS7</strain>
    </source>
</reference>
<protein>
    <submittedName>
        <fullName evidence="1">Uncharacterized protein</fullName>
    </submittedName>
</protein>
<evidence type="ECO:0000313" key="1">
    <source>
        <dbReference type="EMBL" id="KAG9252694.1"/>
    </source>
</evidence>
<dbReference type="OrthoDB" id="163438at2759"/>
<dbReference type="AlphaFoldDB" id="A0A9P7ZIF3"/>
<keyword evidence="2" id="KW-1185">Reference proteome</keyword>
<sequence>NSRPKYTVKARFIFNGGLYNPLSITALYGSEVMLLKILEISDCDSDYFLLNLALAAAE</sequence>
<dbReference type="Proteomes" id="UP000887229">
    <property type="component" value="Unassembled WGS sequence"/>
</dbReference>
<gene>
    <name evidence="1" type="ORF">F5Z01DRAFT_625351</name>
</gene>
<comment type="caution">
    <text evidence="1">The sequence shown here is derived from an EMBL/GenBank/DDBJ whole genome shotgun (WGS) entry which is preliminary data.</text>
</comment>
<evidence type="ECO:0000313" key="2">
    <source>
        <dbReference type="Proteomes" id="UP000887229"/>
    </source>
</evidence>
<proteinExistence type="predicted"/>
<dbReference type="RefSeq" id="XP_046116618.1">
    <property type="nucleotide sequence ID" value="XM_046261416.1"/>
</dbReference>
<feature type="non-terminal residue" evidence="1">
    <location>
        <position position="1"/>
    </location>
</feature>
<dbReference type="GeneID" id="70292319"/>